<evidence type="ECO:0000259" key="5">
    <source>
        <dbReference type="PROSITE" id="PS50850"/>
    </source>
</evidence>
<keyword evidence="2 4" id="KW-1133">Transmembrane helix</keyword>
<evidence type="ECO:0000256" key="3">
    <source>
        <dbReference type="ARBA" id="ARBA00023136"/>
    </source>
</evidence>
<evidence type="ECO:0000313" key="7">
    <source>
        <dbReference type="Proteomes" id="UP001157046"/>
    </source>
</evidence>
<feature type="transmembrane region" description="Helical" evidence="4">
    <location>
        <begin position="145"/>
        <end position="165"/>
    </location>
</feature>
<dbReference type="InterPro" id="IPR020846">
    <property type="entry name" value="MFS_dom"/>
</dbReference>
<feature type="transmembrane region" description="Helical" evidence="4">
    <location>
        <begin position="200"/>
        <end position="224"/>
    </location>
</feature>
<dbReference type="SUPFAM" id="SSF103473">
    <property type="entry name" value="MFS general substrate transporter"/>
    <property type="match status" value="1"/>
</dbReference>
<comment type="caution">
    <text evidence="6">The sequence shown here is derived from an EMBL/GenBank/DDBJ whole genome shotgun (WGS) entry which is preliminary data.</text>
</comment>
<dbReference type="PROSITE" id="PS50850">
    <property type="entry name" value="MFS"/>
    <property type="match status" value="1"/>
</dbReference>
<feature type="transmembrane region" description="Helical" evidence="4">
    <location>
        <begin position="177"/>
        <end position="194"/>
    </location>
</feature>
<evidence type="ECO:0000256" key="1">
    <source>
        <dbReference type="ARBA" id="ARBA00022692"/>
    </source>
</evidence>
<sequence>MDTGWTLITSALIGGAGIAIVQAFAPGVVKRWYPKHVPLAMGVYSASLMAGGGIAAMLSPLVAQHYGSWQIGLAIWLILPVIALLLWWFKPHEATETKNSSVKFNFFSNRRAWLLACYFGLANASYACMIAWLPTYARSLGWSAQSSGMLIGIMTVFQVAGALIIPVLSSNRLDRRLWLFFAVGIQAIGFTGLILMPASFLMLCVSLIGCGMGACFSLTLTVALDHVAIPRIAGALTAFVQGIGFIITAIMPYIAGLLREWTGSFLSVWLMLLVMLIGMLMVTIKFSPESYAKAIDC</sequence>
<dbReference type="Proteomes" id="UP001157046">
    <property type="component" value="Unassembled WGS sequence"/>
</dbReference>
<dbReference type="PANTHER" id="PTHR23523">
    <property type="match status" value="1"/>
</dbReference>
<dbReference type="InterPro" id="IPR052524">
    <property type="entry name" value="MFS_Cyanate_Porter"/>
</dbReference>
<keyword evidence="7" id="KW-1185">Reference proteome</keyword>
<gene>
    <name evidence="6" type="ORF">GCM10025855_33720</name>
</gene>
<evidence type="ECO:0000313" key="6">
    <source>
        <dbReference type="EMBL" id="GMA83839.1"/>
    </source>
</evidence>
<dbReference type="PANTHER" id="PTHR23523:SF1">
    <property type="entry name" value="CYANATE TRANSPORT PROTEIN CYNX"/>
    <property type="match status" value="1"/>
</dbReference>
<organism evidence="6 7">
    <name type="scientific">Shewanella glacialipiscicola</name>
    <dbReference type="NCBI Taxonomy" id="614069"/>
    <lineage>
        <taxon>Bacteria</taxon>
        <taxon>Pseudomonadati</taxon>
        <taxon>Pseudomonadota</taxon>
        <taxon>Gammaproteobacteria</taxon>
        <taxon>Alteromonadales</taxon>
        <taxon>Shewanellaceae</taxon>
        <taxon>Shewanella</taxon>
    </lineage>
</organism>
<feature type="transmembrane region" description="Helical" evidence="4">
    <location>
        <begin position="112"/>
        <end position="133"/>
    </location>
</feature>
<dbReference type="EMBL" id="BSUY01000001">
    <property type="protein sequence ID" value="GMA83839.1"/>
    <property type="molecule type" value="Genomic_DNA"/>
</dbReference>
<feature type="transmembrane region" description="Helical" evidence="4">
    <location>
        <begin position="69"/>
        <end position="89"/>
    </location>
</feature>
<evidence type="ECO:0000256" key="4">
    <source>
        <dbReference type="SAM" id="Phobius"/>
    </source>
</evidence>
<dbReference type="InterPro" id="IPR011701">
    <property type="entry name" value="MFS"/>
</dbReference>
<dbReference type="InterPro" id="IPR036259">
    <property type="entry name" value="MFS_trans_sf"/>
</dbReference>
<feature type="transmembrane region" description="Helical" evidence="4">
    <location>
        <begin position="261"/>
        <end position="284"/>
    </location>
</feature>
<feature type="transmembrane region" description="Helical" evidence="4">
    <location>
        <begin position="6"/>
        <end position="29"/>
    </location>
</feature>
<name>A0ABQ6J9C1_9GAMM</name>
<evidence type="ECO:0000256" key="2">
    <source>
        <dbReference type="ARBA" id="ARBA00022989"/>
    </source>
</evidence>
<feature type="transmembrane region" description="Helical" evidence="4">
    <location>
        <begin position="236"/>
        <end position="255"/>
    </location>
</feature>
<reference evidence="7" key="1">
    <citation type="journal article" date="2019" name="Int. J. Syst. Evol. Microbiol.">
        <title>The Global Catalogue of Microorganisms (GCM) 10K type strain sequencing project: providing services to taxonomists for standard genome sequencing and annotation.</title>
        <authorList>
            <consortium name="The Broad Institute Genomics Platform"/>
            <consortium name="The Broad Institute Genome Sequencing Center for Infectious Disease"/>
            <person name="Wu L."/>
            <person name="Ma J."/>
        </authorList>
    </citation>
    <scope>NUCLEOTIDE SEQUENCE [LARGE SCALE GENOMIC DNA]</scope>
    <source>
        <strain evidence="7">NBRC 102030</strain>
    </source>
</reference>
<feature type="transmembrane region" description="Helical" evidence="4">
    <location>
        <begin position="41"/>
        <end position="63"/>
    </location>
</feature>
<protein>
    <recommendedName>
        <fullName evidence="5">Major facilitator superfamily (MFS) profile domain-containing protein</fullName>
    </recommendedName>
</protein>
<keyword evidence="3 4" id="KW-0472">Membrane</keyword>
<dbReference type="Gene3D" id="1.20.1250.20">
    <property type="entry name" value="MFS general substrate transporter like domains"/>
    <property type="match status" value="2"/>
</dbReference>
<accession>A0ABQ6J9C1</accession>
<dbReference type="Pfam" id="PF07690">
    <property type="entry name" value="MFS_1"/>
    <property type="match status" value="1"/>
</dbReference>
<feature type="domain" description="Major facilitator superfamily (MFS) profile" evidence="5">
    <location>
        <begin position="1"/>
        <end position="291"/>
    </location>
</feature>
<keyword evidence="1 4" id="KW-0812">Transmembrane</keyword>
<proteinExistence type="predicted"/>